<organism evidence="4 5">
    <name type="scientific">Vibrio hangzhouensis</name>
    <dbReference type="NCBI Taxonomy" id="462991"/>
    <lineage>
        <taxon>Bacteria</taxon>
        <taxon>Pseudomonadati</taxon>
        <taxon>Pseudomonadota</taxon>
        <taxon>Gammaproteobacteria</taxon>
        <taxon>Vibrionales</taxon>
        <taxon>Vibrionaceae</taxon>
        <taxon>Vibrio</taxon>
    </lineage>
</organism>
<evidence type="ECO:0000256" key="2">
    <source>
        <dbReference type="SAM" id="MobiDB-lite"/>
    </source>
</evidence>
<feature type="region of interest" description="Disordered" evidence="2">
    <location>
        <begin position="43"/>
        <end position="69"/>
    </location>
</feature>
<gene>
    <name evidence="4" type="ORF">SAMN04488244_113108</name>
</gene>
<dbReference type="InterPro" id="IPR053713">
    <property type="entry name" value="Bact_OM_Channel_sf"/>
</dbReference>
<dbReference type="EMBL" id="FNVG01000013">
    <property type="protein sequence ID" value="SEG41834.1"/>
    <property type="molecule type" value="Genomic_DNA"/>
</dbReference>
<evidence type="ECO:0000256" key="1">
    <source>
        <dbReference type="ARBA" id="ARBA00022729"/>
    </source>
</evidence>
<sequence>MKKSAVALSVGALMATGAAFANTKAGDFKAGLELDSKFSMNNAAHAGSPTVKMPGGESPEPFPHSNGNEVENPNYVPLRGQDFGVKLFMSYQGAGLSVKAKDNQELETNINYTYGWKHVYLTGEAELVSKKYGNDEQKYGLTVGSHLNGLFDTSVRYRVDRDTQGEAATRSQINRVDLFAGKQVTDNVYLGAKVINFDQQNATINAIDGNKKNWNNFEVKATFTGLDNMIPYVEYENAYINRADRRDDNLKVGVQFPF</sequence>
<dbReference type="OrthoDB" id="5874101at2"/>
<accession>A0A1H6A0R7</accession>
<name>A0A1H6A0R7_9VIBR</name>
<feature type="signal peptide" evidence="3">
    <location>
        <begin position="1"/>
        <end position="21"/>
    </location>
</feature>
<proteinExistence type="predicted"/>
<dbReference type="RefSeq" id="WP_103881005.1">
    <property type="nucleotide sequence ID" value="NZ_FNVG01000013.1"/>
</dbReference>
<keyword evidence="1 3" id="KW-0732">Signal</keyword>
<dbReference type="SUPFAM" id="SSF56935">
    <property type="entry name" value="Porins"/>
    <property type="match status" value="1"/>
</dbReference>
<evidence type="ECO:0000256" key="3">
    <source>
        <dbReference type="SAM" id="SignalP"/>
    </source>
</evidence>
<evidence type="ECO:0008006" key="6">
    <source>
        <dbReference type="Google" id="ProtNLM"/>
    </source>
</evidence>
<dbReference type="AlphaFoldDB" id="A0A1H6A0R7"/>
<dbReference type="Gene3D" id="2.40.160.40">
    <property type="entry name" value="monomeric porin ompg"/>
    <property type="match status" value="1"/>
</dbReference>
<evidence type="ECO:0000313" key="4">
    <source>
        <dbReference type="EMBL" id="SEG41834.1"/>
    </source>
</evidence>
<feature type="chain" id="PRO_5009292160" description="Porin" evidence="3">
    <location>
        <begin position="22"/>
        <end position="258"/>
    </location>
</feature>
<dbReference type="Proteomes" id="UP000236721">
    <property type="component" value="Unassembled WGS sequence"/>
</dbReference>
<keyword evidence="5" id="KW-1185">Reference proteome</keyword>
<protein>
    <recommendedName>
        <fullName evidence="6">Porin</fullName>
    </recommendedName>
</protein>
<reference evidence="5" key="1">
    <citation type="submission" date="2016-10" db="EMBL/GenBank/DDBJ databases">
        <authorList>
            <person name="Varghese N."/>
            <person name="Submissions S."/>
        </authorList>
    </citation>
    <scope>NUCLEOTIDE SEQUENCE [LARGE SCALE GENOMIC DNA]</scope>
    <source>
        <strain evidence="5">CGMCC 1.7062</strain>
    </source>
</reference>
<evidence type="ECO:0000313" key="5">
    <source>
        <dbReference type="Proteomes" id="UP000236721"/>
    </source>
</evidence>